<keyword evidence="4" id="KW-1185">Reference proteome</keyword>
<accession>A0AAI8VA29</accession>
<dbReference type="InterPro" id="IPR001810">
    <property type="entry name" value="F-box_dom"/>
</dbReference>
<dbReference type="EMBL" id="CAUWAG010000003">
    <property type="protein sequence ID" value="CAJ2500605.1"/>
    <property type="molecule type" value="Genomic_DNA"/>
</dbReference>
<dbReference type="InterPro" id="IPR032675">
    <property type="entry name" value="LRR_dom_sf"/>
</dbReference>
<evidence type="ECO:0000256" key="1">
    <source>
        <dbReference type="SAM" id="MobiDB-lite"/>
    </source>
</evidence>
<feature type="domain" description="F-box" evidence="2">
    <location>
        <begin position="3"/>
        <end position="58"/>
    </location>
</feature>
<dbReference type="AlphaFoldDB" id="A0AAI8VA29"/>
<dbReference type="Gene3D" id="3.80.10.10">
    <property type="entry name" value="Ribonuclease Inhibitor"/>
    <property type="match status" value="1"/>
</dbReference>
<evidence type="ECO:0000313" key="4">
    <source>
        <dbReference type="Proteomes" id="UP001295740"/>
    </source>
</evidence>
<dbReference type="CDD" id="cd09917">
    <property type="entry name" value="F-box_SF"/>
    <property type="match status" value="1"/>
</dbReference>
<feature type="compositionally biased region" description="Basic and acidic residues" evidence="1">
    <location>
        <begin position="487"/>
        <end position="497"/>
    </location>
</feature>
<reference evidence="3" key="1">
    <citation type="submission" date="2023-10" db="EMBL/GenBank/DDBJ databases">
        <authorList>
            <person name="Hackl T."/>
        </authorList>
    </citation>
    <scope>NUCLEOTIDE SEQUENCE</scope>
</reference>
<feature type="region of interest" description="Disordered" evidence="1">
    <location>
        <begin position="456"/>
        <end position="497"/>
    </location>
</feature>
<name>A0AAI8VA29_9PEZI</name>
<proteinExistence type="predicted"/>
<organism evidence="3 4">
    <name type="scientific">Anthostomella pinea</name>
    <dbReference type="NCBI Taxonomy" id="933095"/>
    <lineage>
        <taxon>Eukaryota</taxon>
        <taxon>Fungi</taxon>
        <taxon>Dikarya</taxon>
        <taxon>Ascomycota</taxon>
        <taxon>Pezizomycotina</taxon>
        <taxon>Sordariomycetes</taxon>
        <taxon>Xylariomycetidae</taxon>
        <taxon>Xylariales</taxon>
        <taxon>Xylariaceae</taxon>
        <taxon>Anthostomella</taxon>
    </lineage>
</organism>
<comment type="caution">
    <text evidence="3">The sequence shown here is derived from an EMBL/GenBank/DDBJ whole genome shotgun (WGS) entry which is preliminary data.</text>
</comment>
<gene>
    <name evidence="3" type="ORF">KHLLAP_LOCUS1073</name>
</gene>
<evidence type="ECO:0000259" key="2">
    <source>
        <dbReference type="Pfam" id="PF12937"/>
    </source>
</evidence>
<dbReference type="Pfam" id="PF12937">
    <property type="entry name" value="F-box-like"/>
    <property type="match status" value="1"/>
</dbReference>
<protein>
    <submittedName>
        <fullName evidence="3">Uu.00g034580.m01.CDS01</fullName>
    </submittedName>
</protein>
<dbReference type="Proteomes" id="UP001295740">
    <property type="component" value="Unassembled WGS sequence"/>
</dbReference>
<evidence type="ECO:0000313" key="3">
    <source>
        <dbReference type="EMBL" id="CAJ2500605.1"/>
    </source>
</evidence>
<sequence>MSWEQLPVETTSDIFSYLHDDDDGTREYADHGHPTLCALGLTCRRLSSVAISQLYGDIVFEVNRKEAKDLERLRLFDRACRANPSLVDRILSVNVRYFEDADTHAEAYDELLRHLAASKSLKRLESQLSSHKSGSPLPALYDHHSGSFPAVTHLQVQLDHVEKEHFLPAERLSRLCELPALEQLTVMAPIGGIRDQAKLREMGTQPFPHLKHLHFWCARPVSLDALQIMLPRAPNLTCLSLGLPGSSTEVNRKYSDDSSSLGYDLDGPVQPRLYGELLAPVKSSLTSLELDADNVHYPSHDGSRIDLSAFANLTTLKLSCALVFGSDMAPALNEGLWRLLPPRLEHLSVGFDGYQGLYWSLHDMRSHAREHKFAELWRHRLEESSVDWVVSLLKRKGEQNNILKSITIEEREIIDRDPNWKIGVWKGAYRLGEMAAAVGVELVIRLRVPRNFESDEMEGAEEPWHVGKPGTVSYADDVDPNTPSDDGDAHSSGDEST</sequence>